<accession>A0AAV9AZE5</accession>
<dbReference type="Gene3D" id="3.40.50.620">
    <property type="entry name" value="HUPs"/>
    <property type="match status" value="1"/>
</dbReference>
<keyword evidence="3" id="KW-1185">Reference proteome</keyword>
<comment type="caution">
    <text evidence="2">The sequence shown here is derived from an EMBL/GenBank/DDBJ whole genome shotgun (WGS) entry which is preliminary data.</text>
</comment>
<organism evidence="2 3">
    <name type="scientific">Acorus gramineus</name>
    <name type="common">Dwarf sweet flag</name>
    <dbReference type="NCBI Taxonomy" id="55184"/>
    <lineage>
        <taxon>Eukaryota</taxon>
        <taxon>Viridiplantae</taxon>
        <taxon>Streptophyta</taxon>
        <taxon>Embryophyta</taxon>
        <taxon>Tracheophyta</taxon>
        <taxon>Spermatophyta</taxon>
        <taxon>Magnoliopsida</taxon>
        <taxon>Liliopsida</taxon>
        <taxon>Acoraceae</taxon>
        <taxon>Acorus</taxon>
    </lineage>
</organism>
<evidence type="ECO:0000313" key="3">
    <source>
        <dbReference type="Proteomes" id="UP001179952"/>
    </source>
</evidence>
<feature type="domain" description="UspA" evidence="1">
    <location>
        <begin position="37"/>
        <end position="169"/>
    </location>
</feature>
<gene>
    <name evidence="2" type="ORF">QJS04_geneDACA006726</name>
</gene>
<reference evidence="2" key="1">
    <citation type="journal article" date="2023" name="Nat. Commun.">
        <title>Diploid and tetraploid genomes of Acorus and the evolution of monocots.</title>
        <authorList>
            <person name="Ma L."/>
            <person name="Liu K.W."/>
            <person name="Li Z."/>
            <person name="Hsiao Y.Y."/>
            <person name="Qi Y."/>
            <person name="Fu T."/>
            <person name="Tang G.D."/>
            <person name="Zhang D."/>
            <person name="Sun W.H."/>
            <person name="Liu D.K."/>
            <person name="Li Y."/>
            <person name="Chen G.Z."/>
            <person name="Liu X.D."/>
            <person name="Liao X.Y."/>
            <person name="Jiang Y.T."/>
            <person name="Yu X."/>
            <person name="Hao Y."/>
            <person name="Huang J."/>
            <person name="Zhao X.W."/>
            <person name="Ke S."/>
            <person name="Chen Y.Y."/>
            <person name="Wu W.L."/>
            <person name="Hsu J.L."/>
            <person name="Lin Y.F."/>
            <person name="Huang M.D."/>
            <person name="Li C.Y."/>
            <person name="Huang L."/>
            <person name="Wang Z.W."/>
            <person name="Zhao X."/>
            <person name="Zhong W.Y."/>
            <person name="Peng D.H."/>
            <person name="Ahmad S."/>
            <person name="Lan S."/>
            <person name="Zhang J.S."/>
            <person name="Tsai W.C."/>
            <person name="Van de Peer Y."/>
            <person name="Liu Z.J."/>
        </authorList>
    </citation>
    <scope>NUCLEOTIDE SEQUENCE</scope>
    <source>
        <strain evidence="2">SCP</strain>
    </source>
</reference>
<dbReference type="EMBL" id="JAUJYN010000006">
    <property type="protein sequence ID" value="KAK1269344.1"/>
    <property type="molecule type" value="Genomic_DNA"/>
</dbReference>
<protein>
    <recommendedName>
        <fullName evidence="1">UspA domain-containing protein</fullName>
    </recommendedName>
</protein>
<proteinExistence type="predicted"/>
<dbReference type="CDD" id="cd01989">
    <property type="entry name" value="USP_STK_Ubox_N"/>
    <property type="match status" value="1"/>
</dbReference>
<dbReference type="Proteomes" id="UP001179952">
    <property type="component" value="Unassembled WGS sequence"/>
</dbReference>
<evidence type="ECO:0000259" key="1">
    <source>
        <dbReference type="Pfam" id="PF00582"/>
    </source>
</evidence>
<sequence>MQNGDGLCEIEEERDQTSSVNGDSAFGIDGADHSNDVYVAVGGGPSSVDAVAWALRHVVTPLTGAVYLVHVFPEVHYIPTPLGKLRKSQVSAEQIESYMSQERRKRRDMLGKYLNMCQAYQVQAETLLIESDIITKAVVDLIQVLNIKSLIVGTSKSSLRSRKKGSSSSSKADQIYKNAPMYCEVKIVCEGSEVSPIDRTAAATPSPVHGNSNVATLEGPMACGDEDSSSCTCFSRKFI</sequence>
<dbReference type="Pfam" id="PF00582">
    <property type="entry name" value="Usp"/>
    <property type="match status" value="1"/>
</dbReference>
<name>A0AAV9AZE5_ACOGR</name>
<dbReference type="InterPro" id="IPR006016">
    <property type="entry name" value="UspA"/>
</dbReference>
<dbReference type="InterPro" id="IPR014729">
    <property type="entry name" value="Rossmann-like_a/b/a_fold"/>
</dbReference>
<dbReference type="AlphaFoldDB" id="A0AAV9AZE5"/>
<evidence type="ECO:0000313" key="2">
    <source>
        <dbReference type="EMBL" id="KAK1269344.1"/>
    </source>
</evidence>
<dbReference type="SUPFAM" id="SSF52402">
    <property type="entry name" value="Adenine nucleotide alpha hydrolases-like"/>
    <property type="match status" value="1"/>
</dbReference>
<dbReference type="PANTHER" id="PTHR47382:SF3">
    <property type="entry name" value="ADENINE NUCLEOTIDE ALPHA HYDROLASES-LIKE SUPERFAMILY PROTEIN"/>
    <property type="match status" value="1"/>
</dbReference>
<reference evidence="2" key="2">
    <citation type="submission" date="2023-06" db="EMBL/GenBank/DDBJ databases">
        <authorList>
            <person name="Ma L."/>
            <person name="Liu K.-W."/>
            <person name="Li Z."/>
            <person name="Hsiao Y.-Y."/>
            <person name="Qi Y."/>
            <person name="Fu T."/>
            <person name="Tang G."/>
            <person name="Zhang D."/>
            <person name="Sun W.-H."/>
            <person name="Liu D.-K."/>
            <person name="Li Y."/>
            <person name="Chen G.-Z."/>
            <person name="Liu X.-D."/>
            <person name="Liao X.-Y."/>
            <person name="Jiang Y.-T."/>
            <person name="Yu X."/>
            <person name="Hao Y."/>
            <person name="Huang J."/>
            <person name="Zhao X.-W."/>
            <person name="Ke S."/>
            <person name="Chen Y.-Y."/>
            <person name="Wu W.-L."/>
            <person name="Hsu J.-L."/>
            <person name="Lin Y.-F."/>
            <person name="Huang M.-D."/>
            <person name="Li C.-Y."/>
            <person name="Huang L."/>
            <person name="Wang Z.-W."/>
            <person name="Zhao X."/>
            <person name="Zhong W.-Y."/>
            <person name="Peng D.-H."/>
            <person name="Ahmad S."/>
            <person name="Lan S."/>
            <person name="Zhang J.-S."/>
            <person name="Tsai W.-C."/>
            <person name="Van De Peer Y."/>
            <person name="Liu Z.-J."/>
        </authorList>
    </citation>
    <scope>NUCLEOTIDE SEQUENCE</scope>
    <source>
        <strain evidence="2">SCP</strain>
        <tissue evidence="2">Leaves</tissue>
    </source>
</reference>
<dbReference type="PANTHER" id="PTHR47382">
    <property type="entry name" value="U-BOX DOMAIN-CONTAINING PROTEIN 52-LIKE"/>
    <property type="match status" value="1"/>
</dbReference>